<evidence type="ECO:0000256" key="1">
    <source>
        <dbReference type="ARBA" id="ARBA00006987"/>
    </source>
</evidence>
<protein>
    <submittedName>
        <fullName evidence="4">Tripartite tricarboxylate transporter family receptor</fullName>
    </submittedName>
</protein>
<dbReference type="RefSeq" id="WP_035506252.1">
    <property type="nucleotide sequence ID" value="NZ_CCDH010000001.1"/>
</dbReference>
<dbReference type="Gene3D" id="3.40.190.10">
    <property type="entry name" value="Periplasmic binding protein-like II"/>
    <property type="match status" value="1"/>
</dbReference>
<comment type="similarity">
    <text evidence="1">Belongs to the UPF0065 (bug) family.</text>
</comment>
<dbReference type="CDD" id="cd07012">
    <property type="entry name" value="PBP2_Bug_TTT"/>
    <property type="match status" value="1"/>
</dbReference>
<dbReference type="Gene3D" id="3.40.190.150">
    <property type="entry name" value="Bordetella uptake gene, domain 1"/>
    <property type="match status" value="1"/>
</dbReference>
<dbReference type="PIRSF" id="PIRSF017082">
    <property type="entry name" value="YflP"/>
    <property type="match status" value="1"/>
</dbReference>
<accession>A0A024P4P4</accession>
<dbReference type="AlphaFoldDB" id="A0A024P4P4"/>
<evidence type="ECO:0000256" key="2">
    <source>
        <dbReference type="SAM" id="MobiDB-lite"/>
    </source>
</evidence>
<dbReference type="EMBL" id="CCDI010000001">
    <property type="protein sequence ID" value="CDQ22796.1"/>
    <property type="molecule type" value="Genomic_DNA"/>
</dbReference>
<evidence type="ECO:0000313" key="4">
    <source>
        <dbReference type="EMBL" id="CDQ22796.1"/>
    </source>
</evidence>
<dbReference type="PANTHER" id="PTHR42928:SF3">
    <property type="entry name" value="UPF0065 PROTEIN YFLP"/>
    <property type="match status" value="1"/>
</dbReference>
<dbReference type="PANTHER" id="PTHR42928">
    <property type="entry name" value="TRICARBOXYLATE-BINDING PROTEIN"/>
    <property type="match status" value="1"/>
</dbReference>
<dbReference type="Pfam" id="PF03401">
    <property type="entry name" value="TctC"/>
    <property type="match status" value="1"/>
</dbReference>
<feature type="chain" id="PRO_5039471312" evidence="3">
    <location>
        <begin position="18"/>
        <end position="337"/>
    </location>
</feature>
<comment type="caution">
    <text evidence="4">The sequence shown here is derived from an EMBL/GenBank/DDBJ whole genome shotgun (WGS) entry which is preliminary data.</text>
</comment>
<dbReference type="InterPro" id="IPR005064">
    <property type="entry name" value="BUG"/>
</dbReference>
<name>A0A024P4P4_9BACI</name>
<reference evidence="4 5" key="2">
    <citation type="submission" date="2014-05" db="EMBL/GenBank/DDBJ databases">
        <title>Draft genome sequence of Halobacillus karajensis HK-03.</title>
        <authorList>
            <person name="Khelaifia S."/>
            <person name="Croce O."/>
            <person name="Lagier J.C."/>
            <person name="Raoult D."/>
        </authorList>
    </citation>
    <scope>NUCLEOTIDE SEQUENCE [LARGE SCALE GENOMIC DNA]</scope>
    <source>
        <strain evidence="4 5">HD-03</strain>
    </source>
</reference>
<keyword evidence="4" id="KW-0675">Receptor</keyword>
<dbReference type="Proteomes" id="UP000028868">
    <property type="component" value="Unassembled WGS sequence"/>
</dbReference>
<feature type="signal peptide" evidence="3">
    <location>
        <begin position="1"/>
        <end position="17"/>
    </location>
</feature>
<reference evidence="5" key="1">
    <citation type="submission" date="2014-03" db="EMBL/GenBank/DDBJ databases">
        <authorList>
            <person name="Urmite Genomes U."/>
        </authorList>
    </citation>
    <scope>NUCLEOTIDE SEQUENCE [LARGE SCALE GENOMIC DNA]</scope>
    <source>
        <strain evidence="5">HD-03</strain>
    </source>
</reference>
<gene>
    <name evidence="4" type="ORF">BN983_01012</name>
</gene>
<keyword evidence="5" id="KW-1185">Reference proteome</keyword>
<sequence length="337" mass="36343">MKRLLMFGSLFFVLILAACGGDSSETSGDSGEGGDGEWTPDQNIEIVAPAGAGGGWDTTARSVGKVLEEEGITEQNVGVVNKEGGGGAVGWSYINSTNDPHNIFVSSPPLIFVPLNGQSDLSHDDFTPLANMIADYAAFAVADDAKWENLNELFEDMKEDPSSVTVVGTSSPGSMDHMQFVKIAKEAGVDIQKIKYVSAQDGGGMTQILNGSADVFSTGVAETVEQVKAGKIRVLGITAEERLEGEVLEDFPTATEQGIDATFVNWRGFFGPGDMTEGQVAYYEEKLKEVSESEAFADIRNNYGWDESYMDSEEYSKFLDEQREELGSLMEELGLNQ</sequence>
<keyword evidence="3" id="KW-0732">Signal</keyword>
<evidence type="ECO:0000313" key="5">
    <source>
        <dbReference type="Proteomes" id="UP000028868"/>
    </source>
</evidence>
<dbReference type="SUPFAM" id="SSF53850">
    <property type="entry name" value="Periplasmic binding protein-like II"/>
    <property type="match status" value="1"/>
</dbReference>
<proteinExistence type="inferred from homology"/>
<dbReference type="InterPro" id="IPR042100">
    <property type="entry name" value="Bug_dom1"/>
</dbReference>
<evidence type="ECO:0000256" key="3">
    <source>
        <dbReference type="SAM" id="SignalP"/>
    </source>
</evidence>
<feature type="region of interest" description="Disordered" evidence="2">
    <location>
        <begin position="22"/>
        <end position="41"/>
    </location>
</feature>
<dbReference type="PROSITE" id="PS51257">
    <property type="entry name" value="PROKAR_LIPOPROTEIN"/>
    <property type="match status" value="1"/>
</dbReference>
<organism evidence="4 5">
    <name type="scientific">Halobacillus karajensis</name>
    <dbReference type="NCBI Taxonomy" id="195088"/>
    <lineage>
        <taxon>Bacteria</taxon>
        <taxon>Bacillati</taxon>
        <taxon>Bacillota</taxon>
        <taxon>Bacilli</taxon>
        <taxon>Bacillales</taxon>
        <taxon>Bacillaceae</taxon>
        <taxon>Halobacillus</taxon>
    </lineage>
</organism>